<reference evidence="2 3" key="1">
    <citation type="submission" date="2019-12" db="EMBL/GenBank/DDBJ databases">
        <title>Genomic-based taxomic classification of the family Erythrobacteraceae.</title>
        <authorList>
            <person name="Xu L."/>
        </authorList>
    </citation>
    <scope>NUCLEOTIDE SEQUENCE [LARGE SCALE GENOMIC DNA]</scope>
    <source>
        <strain evidence="2 3">LMG 29518</strain>
    </source>
</reference>
<dbReference type="Gene3D" id="3.90.226.10">
    <property type="entry name" value="2-enoyl-CoA Hydratase, Chain A, domain 1"/>
    <property type="match status" value="1"/>
</dbReference>
<evidence type="ECO:0000256" key="1">
    <source>
        <dbReference type="SAM" id="MobiDB-lite"/>
    </source>
</evidence>
<dbReference type="GO" id="GO:0006635">
    <property type="term" value="P:fatty acid beta-oxidation"/>
    <property type="evidence" value="ECO:0007669"/>
    <property type="project" value="TreeGrafter"/>
</dbReference>
<comment type="caution">
    <text evidence="2">The sequence shown here is derived from an EMBL/GenBank/DDBJ whole genome shotgun (WGS) entry which is preliminary data.</text>
</comment>
<dbReference type="RefSeq" id="WP_160736475.1">
    <property type="nucleotide sequence ID" value="NZ_WTYT01000004.1"/>
</dbReference>
<dbReference type="CDD" id="cd06558">
    <property type="entry name" value="crotonase-like"/>
    <property type="match status" value="1"/>
</dbReference>
<dbReference type="SUPFAM" id="SSF52096">
    <property type="entry name" value="ClpP/crotonase"/>
    <property type="match status" value="1"/>
</dbReference>
<protein>
    <submittedName>
        <fullName evidence="2">Enoyl-CoA hydratase</fullName>
    </submittedName>
</protein>
<dbReference type="Proteomes" id="UP000438476">
    <property type="component" value="Unassembled WGS sequence"/>
</dbReference>
<organism evidence="2 3">
    <name type="scientific">Altericroceibacterium endophyticum</name>
    <dbReference type="NCBI Taxonomy" id="1808508"/>
    <lineage>
        <taxon>Bacteria</taxon>
        <taxon>Pseudomonadati</taxon>
        <taxon>Pseudomonadota</taxon>
        <taxon>Alphaproteobacteria</taxon>
        <taxon>Sphingomonadales</taxon>
        <taxon>Erythrobacteraceae</taxon>
        <taxon>Altericroceibacterium</taxon>
    </lineage>
</organism>
<dbReference type="AlphaFoldDB" id="A0A6I4T7R0"/>
<evidence type="ECO:0000313" key="3">
    <source>
        <dbReference type="Proteomes" id="UP000438476"/>
    </source>
</evidence>
<dbReference type="OrthoDB" id="9802362at2"/>
<dbReference type="InterPro" id="IPR029045">
    <property type="entry name" value="ClpP/crotonase-like_dom_sf"/>
</dbReference>
<dbReference type="NCBIfam" id="NF006452">
    <property type="entry name" value="PRK08788.1"/>
    <property type="match status" value="1"/>
</dbReference>
<proteinExistence type="predicted"/>
<gene>
    <name evidence="2" type="ORF">GRI91_09680</name>
</gene>
<dbReference type="Gene3D" id="6.20.390.30">
    <property type="match status" value="1"/>
</dbReference>
<dbReference type="InterPro" id="IPR001753">
    <property type="entry name" value="Enoyl-CoA_hydra/iso"/>
</dbReference>
<accession>A0A6I4T7R0</accession>
<dbReference type="PANTHER" id="PTHR11941:SF54">
    <property type="entry name" value="ENOYL-COA HYDRATASE, MITOCHONDRIAL"/>
    <property type="match status" value="1"/>
</dbReference>
<dbReference type="Pfam" id="PF00378">
    <property type="entry name" value="ECH_1"/>
    <property type="match status" value="1"/>
</dbReference>
<dbReference type="GO" id="GO:0003824">
    <property type="term" value="F:catalytic activity"/>
    <property type="evidence" value="ECO:0007669"/>
    <property type="project" value="UniProtKB-ARBA"/>
</dbReference>
<evidence type="ECO:0000313" key="2">
    <source>
        <dbReference type="EMBL" id="MXO66023.1"/>
    </source>
</evidence>
<dbReference type="PANTHER" id="PTHR11941">
    <property type="entry name" value="ENOYL-COA HYDRATASE-RELATED"/>
    <property type="match status" value="1"/>
</dbReference>
<name>A0A6I4T7R0_9SPHN</name>
<dbReference type="EMBL" id="WTYT01000004">
    <property type="protein sequence ID" value="MXO66023.1"/>
    <property type="molecule type" value="Genomic_DNA"/>
</dbReference>
<sequence length="319" mass="35607">MDQLRHLDRDDVNSTDTSSEPAIGFGSGDEYLVQESRNHLAIDPALFALSELEALYESDKQTLWTFMRPTGRPSFTPALLHDFEDWQRLITSSFGPGKVPLRYLVLGSRSKDIFCFGGDLGLFSKLIEQGDRDSLVRYGHRCVEILHRNCQALDLPLITIGLAQGDALGGGFEALLSFDYIIAEKTARFGLPETMFGLFPGMGAHSILSRKLGTAMADRLITSNENYSAQEMYDLGIVHQVVEPGEGITATRDFIKKADRRHIGLVNARKAMRMARPLELEEMRRITELWADTALQLSPSDLKVMGRLTKAQDKLITKA</sequence>
<feature type="region of interest" description="Disordered" evidence="1">
    <location>
        <begin position="1"/>
        <end position="23"/>
    </location>
</feature>
<feature type="compositionally biased region" description="Basic and acidic residues" evidence="1">
    <location>
        <begin position="1"/>
        <end position="12"/>
    </location>
</feature>
<keyword evidence="3" id="KW-1185">Reference proteome</keyword>